<keyword evidence="6" id="KW-0119">Carbohydrate metabolism</keyword>
<evidence type="ECO:0000256" key="8">
    <source>
        <dbReference type="SAM" id="MobiDB-lite"/>
    </source>
</evidence>
<evidence type="ECO:0000256" key="4">
    <source>
        <dbReference type="ARBA" id="ARBA00013189"/>
    </source>
</evidence>
<dbReference type="NCBIfam" id="NF007956">
    <property type="entry name" value="PRK10675.1"/>
    <property type="match status" value="1"/>
</dbReference>
<evidence type="ECO:0000313" key="12">
    <source>
        <dbReference type="Proteomes" id="UP000751190"/>
    </source>
</evidence>
<feature type="region of interest" description="Disordered" evidence="8">
    <location>
        <begin position="403"/>
        <end position="426"/>
    </location>
</feature>
<reference evidence="11" key="1">
    <citation type="submission" date="2021-05" db="EMBL/GenBank/DDBJ databases">
        <title>The genome of the haptophyte Pavlova lutheri (Diacronema luteri, Pavlovales) - a model for lipid biosynthesis in eukaryotic algae.</title>
        <authorList>
            <person name="Hulatt C.J."/>
            <person name="Posewitz M.C."/>
        </authorList>
    </citation>
    <scope>NUCLEOTIDE SEQUENCE</scope>
    <source>
        <strain evidence="11">NIVA-4/92</strain>
    </source>
</reference>
<dbReference type="AlphaFoldDB" id="A0A8J5X433"/>
<feature type="domain" description="NAD-dependent epimerase/dehydratase" evidence="10">
    <location>
        <begin position="59"/>
        <end position="318"/>
    </location>
</feature>
<feature type="chain" id="PRO_5035212259" description="UDP-glucose 4-epimerase" evidence="9">
    <location>
        <begin position="20"/>
        <end position="426"/>
    </location>
</feature>
<dbReference type="PANTHER" id="PTHR43725">
    <property type="entry name" value="UDP-GLUCOSE 4-EPIMERASE"/>
    <property type="match status" value="1"/>
</dbReference>
<keyword evidence="12" id="KW-1185">Reference proteome</keyword>
<dbReference type="OMA" id="CVILRYF"/>
<evidence type="ECO:0000256" key="3">
    <source>
        <dbReference type="ARBA" id="ARBA00004947"/>
    </source>
</evidence>
<dbReference type="Proteomes" id="UP000751190">
    <property type="component" value="Unassembled WGS sequence"/>
</dbReference>
<dbReference type="InterPro" id="IPR036291">
    <property type="entry name" value="NAD(P)-bd_dom_sf"/>
</dbReference>
<keyword evidence="5" id="KW-0520">NAD</keyword>
<evidence type="ECO:0000256" key="2">
    <source>
        <dbReference type="ARBA" id="ARBA00001911"/>
    </source>
</evidence>
<dbReference type="NCBIfam" id="TIGR01179">
    <property type="entry name" value="galE"/>
    <property type="match status" value="1"/>
</dbReference>
<dbReference type="EC" id="5.1.3.2" evidence="4"/>
<keyword evidence="6" id="KW-0299">Galactose metabolism</keyword>
<comment type="caution">
    <text evidence="11">The sequence shown here is derived from an EMBL/GenBank/DDBJ whole genome shotgun (WGS) entry which is preliminary data.</text>
</comment>
<sequence length="426" mass="44547">MAIAITLLAVAVVSRSTTASAMATAPAAAGRARRVAMRGGALAGGVRASDASASRPLDVLVTGGVGYIGSHTVVELLNAGHNVIVVDNLCNSNAEALERVKRITGKSIPFYHCDVRDGEGLAKVFAAHHIDAVIHFAGLKAVGESVAKPLEYYDCNVHGAIALLRAMCKAGCKQIVFSSSATVYGSPERSPVDETARTSATNPYGQTKLMIEHVLEDLAKSDAEWQVSVLRYFNPVGAHASGLIGEDPKGIPNNLMPFIQQVAVGIRPELSVFGTDYPTPDGTGVRDYIHVVDLAKGHLAALRKMAADRPGYSVWNLGTGIGFSVLEMASAFEAASGRPIPRKLVARRPGDVACVYASTSKAYAELGWRAELGLEAMCADAWRWASGNPQGYAAPPVAEAAADAQAETVARPAEGEGTRAAAVSAE</sequence>
<comment type="pathway">
    <text evidence="3">Carbohydrate metabolism; galactose metabolism.</text>
</comment>
<dbReference type="Pfam" id="PF01370">
    <property type="entry name" value="Epimerase"/>
    <property type="match status" value="1"/>
</dbReference>
<evidence type="ECO:0000256" key="6">
    <source>
        <dbReference type="ARBA" id="ARBA00023144"/>
    </source>
</evidence>
<evidence type="ECO:0000313" key="11">
    <source>
        <dbReference type="EMBL" id="KAG8460406.1"/>
    </source>
</evidence>
<organism evidence="11 12">
    <name type="scientific">Diacronema lutheri</name>
    <name type="common">Unicellular marine alga</name>
    <name type="synonym">Monochrysis lutheri</name>
    <dbReference type="NCBI Taxonomy" id="2081491"/>
    <lineage>
        <taxon>Eukaryota</taxon>
        <taxon>Haptista</taxon>
        <taxon>Haptophyta</taxon>
        <taxon>Pavlovophyceae</taxon>
        <taxon>Pavlovales</taxon>
        <taxon>Pavlovaceae</taxon>
        <taxon>Diacronema</taxon>
    </lineage>
</organism>
<comment type="catalytic activity">
    <reaction evidence="1">
        <text>UDP-alpha-D-glucose = UDP-alpha-D-galactose</text>
        <dbReference type="Rhea" id="RHEA:22168"/>
        <dbReference type="ChEBI" id="CHEBI:58885"/>
        <dbReference type="ChEBI" id="CHEBI:66914"/>
        <dbReference type="EC" id="5.1.3.2"/>
    </reaction>
</comment>
<dbReference type="InterPro" id="IPR001509">
    <property type="entry name" value="Epimerase_deHydtase"/>
</dbReference>
<gene>
    <name evidence="11" type="ORF">KFE25_011897</name>
</gene>
<name>A0A8J5X433_DIALT</name>
<proteinExistence type="predicted"/>
<comment type="cofactor">
    <cofactor evidence="2">
        <name>NAD(+)</name>
        <dbReference type="ChEBI" id="CHEBI:57540"/>
    </cofactor>
</comment>
<protein>
    <recommendedName>
        <fullName evidence="4">UDP-glucose 4-epimerase</fullName>
        <ecNumber evidence="4">5.1.3.2</ecNumber>
    </recommendedName>
</protein>
<evidence type="ECO:0000259" key="10">
    <source>
        <dbReference type="Pfam" id="PF01370"/>
    </source>
</evidence>
<keyword evidence="9" id="KW-0732">Signal</keyword>
<dbReference type="EMBL" id="JAGTXO010000033">
    <property type="protein sequence ID" value="KAG8460406.1"/>
    <property type="molecule type" value="Genomic_DNA"/>
</dbReference>
<dbReference type="GO" id="GO:0003978">
    <property type="term" value="F:UDP-glucose 4-epimerase activity"/>
    <property type="evidence" value="ECO:0007669"/>
    <property type="project" value="UniProtKB-EC"/>
</dbReference>
<dbReference type="OrthoDB" id="9402762at2759"/>
<dbReference type="GO" id="GO:0006012">
    <property type="term" value="P:galactose metabolic process"/>
    <property type="evidence" value="ECO:0007669"/>
    <property type="project" value="UniProtKB-KW"/>
</dbReference>
<dbReference type="InterPro" id="IPR005886">
    <property type="entry name" value="UDP_G4E"/>
</dbReference>
<dbReference type="GO" id="GO:0005829">
    <property type="term" value="C:cytosol"/>
    <property type="evidence" value="ECO:0007669"/>
    <property type="project" value="TreeGrafter"/>
</dbReference>
<dbReference type="SUPFAM" id="SSF51735">
    <property type="entry name" value="NAD(P)-binding Rossmann-fold domains"/>
    <property type="match status" value="1"/>
</dbReference>
<dbReference type="CDD" id="cd05247">
    <property type="entry name" value="UDP_G4E_1_SDR_e"/>
    <property type="match status" value="1"/>
</dbReference>
<dbReference type="Gene3D" id="3.40.50.720">
    <property type="entry name" value="NAD(P)-binding Rossmann-like Domain"/>
    <property type="match status" value="1"/>
</dbReference>
<evidence type="ECO:0000256" key="5">
    <source>
        <dbReference type="ARBA" id="ARBA00023027"/>
    </source>
</evidence>
<keyword evidence="7" id="KW-0413">Isomerase</keyword>
<feature type="signal peptide" evidence="9">
    <location>
        <begin position="1"/>
        <end position="19"/>
    </location>
</feature>
<evidence type="ECO:0000256" key="1">
    <source>
        <dbReference type="ARBA" id="ARBA00000083"/>
    </source>
</evidence>
<evidence type="ECO:0000256" key="7">
    <source>
        <dbReference type="ARBA" id="ARBA00023235"/>
    </source>
</evidence>
<dbReference type="PRINTS" id="PR01713">
    <property type="entry name" value="NUCEPIMERASE"/>
</dbReference>
<evidence type="ECO:0000256" key="9">
    <source>
        <dbReference type="SAM" id="SignalP"/>
    </source>
</evidence>
<dbReference type="Gene3D" id="3.90.25.10">
    <property type="entry name" value="UDP-galactose 4-epimerase, domain 1"/>
    <property type="match status" value="1"/>
</dbReference>
<dbReference type="PANTHER" id="PTHR43725:SF47">
    <property type="entry name" value="UDP-GLUCOSE 4-EPIMERASE"/>
    <property type="match status" value="1"/>
</dbReference>
<accession>A0A8J5X433</accession>